<dbReference type="AlphaFoldDB" id="A0A1M4X6L1"/>
<dbReference type="Pfam" id="PF01368">
    <property type="entry name" value="DHH"/>
    <property type="match status" value="1"/>
</dbReference>
<dbReference type="InterPro" id="IPR038763">
    <property type="entry name" value="DHH_sf"/>
</dbReference>
<dbReference type="InterPro" id="IPR004097">
    <property type="entry name" value="DHHA2"/>
</dbReference>
<evidence type="ECO:0000313" key="7">
    <source>
        <dbReference type="Proteomes" id="UP000183987"/>
    </source>
</evidence>
<evidence type="ECO:0000313" key="6">
    <source>
        <dbReference type="EMBL" id="SHE89138.1"/>
    </source>
</evidence>
<reference evidence="7" key="1">
    <citation type="submission" date="2016-11" db="EMBL/GenBank/DDBJ databases">
        <authorList>
            <person name="Varghese N."/>
            <person name="Submissions S."/>
        </authorList>
    </citation>
    <scope>NUCLEOTIDE SEQUENCE [LARGE SCALE GENOMIC DNA]</scope>
    <source>
        <strain evidence="7">DSM 29326</strain>
    </source>
</reference>
<dbReference type="Gene3D" id="3.90.1640.10">
    <property type="entry name" value="inorganic pyrophosphatase (n-terminal core)"/>
    <property type="match status" value="1"/>
</dbReference>
<evidence type="ECO:0000256" key="4">
    <source>
        <dbReference type="ARBA" id="ARBA00023211"/>
    </source>
</evidence>
<dbReference type="PANTHER" id="PTHR47618">
    <property type="entry name" value="BIFUNCTIONAL OLIGORIBONUCLEASE AND PAP PHOSPHATASE NRNA"/>
    <property type="match status" value="1"/>
</dbReference>
<dbReference type="InterPro" id="IPR001667">
    <property type="entry name" value="DDH_dom"/>
</dbReference>
<dbReference type="STRING" id="366533.SAMN05444339_102364"/>
<keyword evidence="3" id="KW-0378">Hydrolase</keyword>
<dbReference type="InterPro" id="IPR051319">
    <property type="entry name" value="Oligoribo/pAp-PDE_c-di-AMP_PDE"/>
</dbReference>
<evidence type="ECO:0000256" key="1">
    <source>
        <dbReference type="ARBA" id="ARBA00001936"/>
    </source>
</evidence>
<feature type="domain" description="DHHA2" evidence="5">
    <location>
        <begin position="182"/>
        <end position="305"/>
    </location>
</feature>
<dbReference type="SMART" id="SM01131">
    <property type="entry name" value="DHHA2"/>
    <property type="match status" value="1"/>
</dbReference>
<dbReference type="Proteomes" id="UP000183987">
    <property type="component" value="Unassembled WGS sequence"/>
</dbReference>
<sequence length="307" mass="33195">MTMTTLIFGHKSPDTDSTGSPLIWEWFLKDAGLDAKAVLLGQPNTEAAFVAKRWGFEQPEIVRDVEDGQSCVIVDTNNPAELPENINGADVQAIIDHHLLVGGIKTKGPIDVTIRPLACTATIMHQLMGDKAAKMPEGIKGLMVSCILSDTLAFRSPTTTPVDKKLAEDLAADLKIDINAYADEMFAAKSDVSAFSDAELLRMDSKEYEIEGTKFRVSVLETTSPAAILDRKDALVAAMPAVASEDGVDQVLLFVVDIIREEATMLLPNDLTKQVAKASFDADVTGDTVVLPGVMSRKKQIIPNLKK</sequence>
<keyword evidence="7" id="KW-1185">Reference proteome</keyword>
<dbReference type="NCBIfam" id="NF003877">
    <property type="entry name" value="PRK05427.1"/>
    <property type="match status" value="1"/>
</dbReference>
<dbReference type="GO" id="GO:0005737">
    <property type="term" value="C:cytoplasm"/>
    <property type="evidence" value="ECO:0007669"/>
    <property type="project" value="InterPro"/>
</dbReference>
<comment type="cofactor">
    <cofactor evidence="1">
        <name>Mn(2+)</name>
        <dbReference type="ChEBI" id="CHEBI:29035"/>
    </cofactor>
</comment>
<name>A0A1M4X6L1_LOKAT</name>
<keyword evidence="4" id="KW-0464">Manganese</keyword>
<dbReference type="Pfam" id="PF02833">
    <property type="entry name" value="DHHA2"/>
    <property type="match status" value="1"/>
</dbReference>
<dbReference type="InterPro" id="IPR038222">
    <property type="entry name" value="DHHA2_dom_sf"/>
</dbReference>
<keyword evidence="2" id="KW-0479">Metal-binding</keyword>
<organism evidence="6 7">
    <name type="scientific">Loktanella atrilutea</name>
    <dbReference type="NCBI Taxonomy" id="366533"/>
    <lineage>
        <taxon>Bacteria</taxon>
        <taxon>Pseudomonadati</taxon>
        <taxon>Pseudomonadota</taxon>
        <taxon>Alphaproteobacteria</taxon>
        <taxon>Rhodobacterales</taxon>
        <taxon>Roseobacteraceae</taxon>
        <taxon>Loktanella</taxon>
    </lineage>
</organism>
<dbReference type="Gene3D" id="3.10.310.20">
    <property type="entry name" value="DHHA2 domain"/>
    <property type="match status" value="1"/>
</dbReference>
<proteinExistence type="predicted"/>
<dbReference type="EMBL" id="FQUE01000002">
    <property type="protein sequence ID" value="SHE89138.1"/>
    <property type="molecule type" value="Genomic_DNA"/>
</dbReference>
<dbReference type="PANTHER" id="PTHR47618:SF1">
    <property type="entry name" value="BIFUNCTIONAL OLIGORIBONUCLEASE AND PAP PHOSPHATASE NRNA"/>
    <property type="match status" value="1"/>
</dbReference>
<evidence type="ECO:0000259" key="5">
    <source>
        <dbReference type="SMART" id="SM01131"/>
    </source>
</evidence>
<evidence type="ECO:0000256" key="2">
    <source>
        <dbReference type="ARBA" id="ARBA00022723"/>
    </source>
</evidence>
<dbReference type="GO" id="GO:0016462">
    <property type="term" value="F:pyrophosphatase activity"/>
    <property type="evidence" value="ECO:0007669"/>
    <property type="project" value="InterPro"/>
</dbReference>
<dbReference type="SUPFAM" id="SSF64182">
    <property type="entry name" value="DHH phosphoesterases"/>
    <property type="match status" value="1"/>
</dbReference>
<evidence type="ECO:0000256" key="3">
    <source>
        <dbReference type="ARBA" id="ARBA00022801"/>
    </source>
</evidence>
<gene>
    <name evidence="6" type="ORF">SAMN05444339_102364</name>
</gene>
<protein>
    <submittedName>
        <fullName evidence="6">Manganese-dependent inorganic pyrophosphatase</fullName>
    </submittedName>
</protein>
<dbReference type="GO" id="GO:0046872">
    <property type="term" value="F:metal ion binding"/>
    <property type="evidence" value="ECO:0007669"/>
    <property type="project" value="UniProtKB-KW"/>
</dbReference>
<accession>A0A1M4X6L1</accession>